<evidence type="ECO:0000256" key="1">
    <source>
        <dbReference type="SAM" id="MobiDB-lite"/>
    </source>
</evidence>
<dbReference type="AlphaFoldDB" id="A0A9P6B9I5"/>
<evidence type="ECO:0000313" key="2">
    <source>
        <dbReference type="EMBL" id="KAF9519762.1"/>
    </source>
</evidence>
<name>A0A9P6B9I5_9AGAM</name>
<comment type="caution">
    <text evidence="2">The sequence shown here is derived from an EMBL/GenBank/DDBJ whole genome shotgun (WGS) entry which is preliminary data.</text>
</comment>
<gene>
    <name evidence="2" type="ORF">BS47DRAFT_1358066</name>
</gene>
<protein>
    <submittedName>
        <fullName evidence="2">Uncharacterized protein</fullName>
    </submittedName>
</protein>
<keyword evidence="3" id="KW-1185">Reference proteome</keyword>
<accession>A0A9P6B9I5</accession>
<feature type="region of interest" description="Disordered" evidence="1">
    <location>
        <begin position="42"/>
        <end position="62"/>
    </location>
</feature>
<sequence>MAHPIDRRRRNVKNIFMGSIGQRGMSDLDHPMGSKGMTRLAENEERSSYSRHTGRIELLGPNPTRDCPRVGIEIVEEALPAVGKAVGALKMKVKMGVQIPGPKMTTTETPPSSKWVRRIHEPFPVRQELSSHTRDAGARLLERNRGDAVGQYHPKWANNNPLASKILKKSPLLNQNGQAQTALCFKNVRAN</sequence>
<reference evidence="2" key="1">
    <citation type="journal article" date="2020" name="Nat. Commun.">
        <title>Large-scale genome sequencing of mycorrhizal fungi provides insights into the early evolution of symbiotic traits.</title>
        <authorList>
            <person name="Miyauchi S."/>
            <person name="Kiss E."/>
            <person name="Kuo A."/>
            <person name="Drula E."/>
            <person name="Kohler A."/>
            <person name="Sanchez-Garcia M."/>
            <person name="Morin E."/>
            <person name="Andreopoulos B."/>
            <person name="Barry K.W."/>
            <person name="Bonito G."/>
            <person name="Buee M."/>
            <person name="Carver A."/>
            <person name="Chen C."/>
            <person name="Cichocki N."/>
            <person name="Clum A."/>
            <person name="Culley D."/>
            <person name="Crous P.W."/>
            <person name="Fauchery L."/>
            <person name="Girlanda M."/>
            <person name="Hayes R.D."/>
            <person name="Keri Z."/>
            <person name="LaButti K."/>
            <person name="Lipzen A."/>
            <person name="Lombard V."/>
            <person name="Magnuson J."/>
            <person name="Maillard F."/>
            <person name="Murat C."/>
            <person name="Nolan M."/>
            <person name="Ohm R.A."/>
            <person name="Pangilinan J."/>
            <person name="Pereira M.F."/>
            <person name="Perotto S."/>
            <person name="Peter M."/>
            <person name="Pfister S."/>
            <person name="Riley R."/>
            <person name="Sitrit Y."/>
            <person name="Stielow J.B."/>
            <person name="Szollosi G."/>
            <person name="Zifcakova L."/>
            <person name="Stursova M."/>
            <person name="Spatafora J.W."/>
            <person name="Tedersoo L."/>
            <person name="Vaario L.M."/>
            <person name="Yamada A."/>
            <person name="Yan M."/>
            <person name="Wang P."/>
            <person name="Xu J."/>
            <person name="Bruns T."/>
            <person name="Baldrian P."/>
            <person name="Vilgalys R."/>
            <person name="Dunand C."/>
            <person name="Henrissat B."/>
            <person name="Grigoriev I.V."/>
            <person name="Hibbett D."/>
            <person name="Nagy L.G."/>
            <person name="Martin F.M."/>
        </authorList>
    </citation>
    <scope>NUCLEOTIDE SEQUENCE</scope>
    <source>
        <strain evidence="2">UP504</strain>
    </source>
</reference>
<proteinExistence type="predicted"/>
<dbReference type="Proteomes" id="UP000886523">
    <property type="component" value="Unassembled WGS sequence"/>
</dbReference>
<evidence type="ECO:0000313" key="3">
    <source>
        <dbReference type="Proteomes" id="UP000886523"/>
    </source>
</evidence>
<organism evidence="2 3">
    <name type="scientific">Hydnum rufescens UP504</name>
    <dbReference type="NCBI Taxonomy" id="1448309"/>
    <lineage>
        <taxon>Eukaryota</taxon>
        <taxon>Fungi</taxon>
        <taxon>Dikarya</taxon>
        <taxon>Basidiomycota</taxon>
        <taxon>Agaricomycotina</taxon>
        <taxon>Agaricomycetes</taxon>
        <taxon>Cantharellales</taxon>
        <taxon>Hydnaceae</taxon>
        <taxon>Hydnum</taxon>
    </lineage>
</organism>
<dbReference type="EMBL" id="MU128916">
    <property type="protein sequence ID" value="KAF9519762.1"/>
    <property type="molecule type" value="Genomic_DNA"/>
</dbReference>